<evidence type="ECO:0000313" key="1">
    <source>
        <dbReference type="EMBL" id="BFO21940.1"/>
    </source>
</evidence>
<reference evidence="1" key="1">
    <citation type="submission" date="2024-06" db="EMBL/GenBank/DDBJ databases">
        <authorList>
            <consortium name="consrtm"/>
            <person name="Uemura M."/>
            <person name="Terahara T."/>
        </authorList>
    </citation>
    <scope>NUCLEOTIDE SEQUENCE</scope>
    <source>
        <strain evidence="1">KM77-8</strain>
    </source>
</reference>
<accession>A0AAT9HWL3</accession>
<name>A0AAT9HWL3_9ACTN</name>
<gene>
    <name evidence="1" type="ORF">SHKM778_83280</name>
</gene>
<organism evidence="1">
    <name type="scientific">Streptomyces haneummycinicus</name>
    <dbReference type="NCBI Taxonomy" id="3074435"/>
    <lineage>
        <taxon>Bacteria</taxon>
        <taxon>Bacillati</taxon>
        <taxon>Actinomycetota</taxon>
        <taxon>Actinomycetes</taxon>
        <taxon>Kitasatosporales</taxon>
        <taxon>Streptomycetaceae</taxon>
        <taxon>Streptomyces</taxon>
    </lineage>
</organism>
<reference evidence="1" key="2">
    <citation type="submission" date="2024-07" db="EMBL/GenBank/DDBJ databases">
        <title>Streptomyces haneummycinica sp. nov., a new antibiotic-producing actinobacterium isolated from marine sediment.</title>
        <authorList>
            <person name="Uemura M."/>
            <person name="Hamada M."/>
            <person name="Hirano S."/>
            <person name="Kobayashi K."/>
            <person name="Ohshiro T."/>
            <person name="Kobayashi T."/>
            <person name="Terahara T."/>
        </authorList>
    </citation>
    <scope>NUCLEOTIDE SEQUENCE</scope>
    <source>
        <strain evidence="1">KM77-8</strain>
    </source>
</reference>
<dbReference type="AlphaFoldDB" id="A0AAT9HWL3"/>
<protein>
    <submittedName>
        <fullName evidence="1">Uncharacterized protein</fullName>
    </submittedName>
</protein>
<proteinExistence type="predicted"/>
<sequence>MAGTTRAARRIGAPRRWGAICRPEYRDSGIKGTFFRSVETVHTGSHTEALDGFVDVWAAMSVGQ</sequence>
<dbReference type="EMBL" id="AP035768">
    <property type="protein sequence ID" value="BFO21940.1"/>
    <property type="molecule type" value="Genomic_DNA"/>
</dbReference>